<name>M1NCD8_DESSD</name>
<dbReference type="STRING" id="1167006.UWK_00855"/>
<keyword evidence="2" id="KW-1133">Transmembrane helix</keyword>
<dbReference type="RefSeq" id="WP_015403125.1">
    <property type="nucleotide sequence ID" value="NC_020304.1"/>
</dbReference>
<dbReference type="EMBL" id="CP003985">
    <property type="protein sequence ID" value="AGF77429.1"/>
    <property type="molecule type" value="Genomic_DNA"/>
</dbReference>
<sequence>MNRWQEKLENHPIHETLNWVRDNVSENFNDLDEDEIIEKRRLLKIVSMYEEALRKIDPEIVPYNQLDSLNTQLRHQNISSQLTSYKSNGNVAHLTSANDLIANQLTQLSLLMGMTTSYSIEPPIKELEQLIDTISSTLISKKDALSKILENLSDSSKTNETQLQQLSDKIDTKKQEIDGHISEWQQQFSAAQENRSQSFTDWRDKFSEEKLAEIDTVISKYNEKLSENESEFEQKISSILSDSDEKHKSILELYEITARDSVGAGYLKNANQEKTEANKWRFVSVGFIILTVFWLLFSYHTNFKEKNITEKLTTKIEEAVTRPPSKDIAKSKIVTTDQSKKSESISSSKAQTSGALLWFKLFSTFSISGVLLWGSAYSAQQSTVHRNNEKRNRWFALQIKAFDPFISTLDEDEQKNLKKQLCEKIFGQAYDYKETDPKVIDEHALKTFADTFGNLLSKIPR</sequence>
<reference evidence="4" key="1">
    <citation type="journal article" date="2013" name="Stand. Genomic Sci.">
        <title>Complete genome sequence of Desulfocapsa sulfexigens, a marine deltaproteobacterium specialized in disproportionating inorganic sulfur compounds.</title>
        <authorList>
            <person name="Finster K.W."/>
            <person name="Kjeldsen K.U."/>
            <person name="Kube M."/>
            <person name="Reinhardt R."/>
            <person name="Mussmann M."/>
            <person name="Amann R."/>
            <person name="Schreiber L."/>
        </authorList>
    </citation>
    <scope>NUCLEOTIDE SEQUENCE [LARGE SCALE GENOMIC DNA]</scope>
    <source>
        <strain evidence="4">DSM 10523 / SB164P1</strain>
    </source>
</reference>
<evidence type="ECO:0000313" key="4">
    <source>
        <dbReference type="Proteomes" id="UP000011721"/>
    </source>
</evidence>
<keyword evidence="2" id="KW-0472">Membrane</keyword>
<gene>
    <name evidence="3" type="ordered locus">UWK_00855</name>
</gene>
<evidence type="ECO:0000313" key="3">
    <source>
        <dbReference type="EMBL" id="AGF77429.1"/>
    </source>
</evidence>
<dbReference type="Proteomes" id="UP000011721">
    <property type="component" value="Chromosome"/>
</dbReference>
<accession>M1NCD8</accession>
<evidence type="ECO:0000256" key="1">
    <source>
        <dbReference type="SAM" id="Coils"/>
    </source>
</evidence>
<protein>
    <submittedName>
        <fullName evidence="3">Uncharacterized protein</fullName>
    </submittedName>
</protein>
<dbReference type="HOGENOM" id="CLU_637378_0_0_7"/>
<feature type="coiled-coil region" evidence="1">
    <location>
        <begin position="149"/>
        <end position="183"/>
    </location>
</feature>
<dbReference type="eggNOG" id="ENOG5033HR7">
    <property type="taxonomic scope" value="Bacteria"/>
</dbReference>
<dbReference type="PATRIC" id="fig|1167006.5.peg.960"/>
<dbReference type="KEGG" id="dsf:UWK_00855"/>
<organism evidence="3 4">
    <name type="scientific">Desulfocapsa sulfexigens (strain DSM 10523 / SB164P1)</name>
    <dbReference type="NCBI Taxonomy" id="1167006"/>
    <lineage>
        <taxon>Bacteria</taxon>
        <taxon>Pseudomonadati</taxon>
        <taxon>Thermodesulfobacteriota</taxon>
        <taxon>Desulfobulbia</taxon>
        <taxon>Desulfobulbales</taxon>
        <taxon>Desulfocapsaceae</taxon>
        <taxon>Desulfocapsa</taxon>
    </lineage>
</organism>
<proteinExistence type="predicted"/>
<keyword evidence="2" id="KW-0812">Transmembrane</keyword>
<feature type="transmembrane region" description="Helical" evidence="2">
    <location>
        <begin position="355"/>
        <end position="376"/>
    </location>
</feature>
<dbReference type="AlphaFoldDB" id="M1NCD8"/>
<feature type="transmembrane region" description="Helical" evidence="2">
    <location>
        <begin position="280"/>
        <end position="297"/>
    </location>
</feature>
<keyword evidence="1" id="KW-0175">Coiled coil</keyword>
<evidence type="ECO:0000256" key="2">
    <source>
        <dbReference type="SAM" id="Phobius"/>
    </source>
</evidence>
<dbReference type="OrthoDB" id="1431451at2"/>
<keyword evidence="4" id="KW-1185">Reference proteome</keyword>